<feature type="compositionally biased region" description="Pro residues" evidence="1">
    <location>
        <begin position="25"/>
        <end position="41"/>
    </location>
</feature>
<dbReference type="EMBL" id="CP108037">
    <property type="protein sequence ID" value="WUN84534.1"/>
    <property type="molecule type" value="Genomic_DNA"/>
</dbReference>
<organism evidence="2 3">
    <name type="scientific">Streptomyces erythrochromogenes</name>
    <dbReference type="NCBI Taxonomy" id="285574"/>
    <lineage>
        <taxon>Bacteria</taxon>
        <taxon>Bacillati</taxon>
        <taxon>Actinomycetota</taxon>
        <taxon>Actinomycetes</taxon>
        <taxon>Kitasatosporales</taxon>
        <taxon>Streptomycetaceae</taxon>
        <taxon>Streptomyces</taxon>
    </lineage>
</organism>
<protein>
    <submittedName>
        <fullName evidence="2">Uncharacterized protein</fullName>
    </submittedName>
</protein>
<dbReference type="Proteomes" id="UP001432312">
    <property type="component" value="Plasmid unnamed1"/>
</dbReference>
<keyword evidence="3" id="KW-1185">Reference proteome</keyword>
<evidence type="ECO:0000256" key="1">
    <source>
        <dbReference type="SAM" id="MobiDB-lite"/>
    </source>
</evidence>
<evidence type="ECO:0000313" key="2">
    <source>
        <dbReference type="EMBL" id="WUN84534.1"/>
    </source>
</evidence>
<reference evidence="2" key="1">
    <citation type="submission" date="2022-10" db="EMBL/GenBank/DDBJ databases">
        <title>The complete genomes of actinobacterial strains from the NBC collection.</title>
        <authorList>
            <person name="Joergensen T.S."/>
            <person name="Alvarez Arevalo M."/>
            <person name="Sterndorff E.B."/>
            <person name="Faurdal D."/>
            <person name="Vuksanovic O."/>
            <person name="Mourched A.-S."/>
            <person name="Charusanti P."/>
            <person name="Shaw S."/>
            <person name="Blin K."/>
            <person name="Weber T."/>
        </authorList>
    </citation>
    <scope>NUCLEOTIDE SEQUENCE</scope>
    <source>
        <strain evidence="2">NBC_00303</strain>
        <plasmid evidence="2">unnamed1</plasmid>
    </source>
</reference>
<feature type="region of interest" description="Disordered" evidence="1">
    <location>
        <begin position="92"/>
        <end position="124"/>
    </location>
</feature>
<sequence>MATPVVQQQPSSDAMPLWQNTARPAHPPTPTPVPSQAPPATPSDRRPDPSDLHWAEFEEAMAAWDELGMPTPAAELREAVAPDLAVLRPGTQAPAADSVPAAETPPAPDSPTPSAPTPPVPEAAAAVETAAAGVDTHADALKGDPEWQRIQTVRSALRNVWDVMKTQAGDYWERLRNDVRFQGFWKTVSIRACEAISDSATALANRLRPDLPAFDALQKLSDAAITYSTVASAEPVTEAPAPTPVKEPDPKAGIPMQRLVERGNPIAYATRDDAVRAAEEISERFQSWIQSPMGKEVVGSSHKRVLAFRDAWTQLPPHDAEPGPAVGAYGQVAERAQALLALAVDSGRFAPADLKALQGLARAADAHSARLSVTLPPGTAHHAAQKAAMPAPQVAAPAPSAARSPRASA</sequence>
<name>A0ABZ1QPY7_9ACTN</name>
<evidence type="ECO:0000313" key="3">
    <source>
        <dbReference type="Proteomes" id="UP001432312"/>
    </source>
</evidence>
<feature type="compositionally biased region" description="Pro residues" evidence="1">
    <location>
        <begin position="103"/>
        <end position="121"/>
    </location>
</feature>
<gene>
    <name evidence="2" type="ORF">OHA91_39610</name>
</gene>
<keyword evidence="2" id="KW-0614">Plasmid</keyword>
<geneLocation type="plasmid" evidence="2 3">
    <name>unnamed1</name>
</geneLocation>
<feature type="compositionally biased region" description="Low complexity" evidence="1">
    <location>
        <begin position="380"/>
        <end position="409"/>
    </location>
</feature>
<feature type="compositionally biased region" description="Basic and acidic residues" evidence="1">
    <location>
        <begin position="43"/>
        <end position="53"/>
    </location>
</feature>
<dbReference type="GeneID" id="95502295"/>
<dbReference type="RefSeq" id="WP_328741254.1">
    <property type="nucleotide sequence ID" value="NZ_CP108037.1"/>
</dbReference>
<proteinExistence type="predicted"/>
<accession>A0ABZ1QPY7</accession>
<feature type="region of interest" description="Disordered" evidence="1">
    <location>
        <begin position="1"/>
        <end position="53"/>
    </location>
</feature>
<feature type="region of interest" description="Disordered" evidence="1">
    <location>
        <begin position="379"/>
        <end position="409"/>
    </location>
</feature>
<feature type="compositionally biased region" description="Polar residues" evidence="1">
    <location>
        <begin position="1"/>
        <end position="12"/>
    </location>
</feature>